<name>A0ABV6YS58_UNCC1</name>
<dbReference type="Pfam" id="PF07695">
    <property type="entry name" value="7TMR-DISM_7TM"/>
    <property type="match status" value="1"/>
</dbReference>
<evidence type="ECO:0000259" key="2">
    <source>
        <dbReference type="Pfam" id="PF07695"/>
    </source>
</evidence>
<dbReference type="EMBL" id="JBHPBY010000018">
    <property type="protein sequence ID" value="MFC1849039.1"/>
    <property type="molecule type" value="Genomic_DNA"/>
</dbReference>
<evidence type="ECO:0000313" key="3">
    <source>
        <dbReference type="EMBL" id="MFC1849039.1"/>
    </source>
</evidence>
<reference evidence="3 4" key="1">
    <citation type="submission" date="2024-09" db="EMBL/GenBank/DDBJ databases">
        <title>Laminarin stimulates single cell rates of sulfate reduction while oxygen inhibits transcriptomic activity in coastal marine sediment.</title>
        <authorList>
            <person name="Lindsay M."/>
            <person name="Orcutt B."/>
            <person name="Emerson D."/>
            <person name="Stepanauskas R."/>
            <person name="D'Angelo T."/>
        </authorList>
    </citation>
    <scope>NUCLEOTIDE SEQUENCE [LARGE SCALE GENOMIC DNA]</scope>
    <source>
        <strain evidence="3">SAG AM-311-K15</strain>
    </source>
</reference>
<feature type="transmembrane region" description="Helical" evidence="1">
    <location>
        <begin position="20"/>
        <end position="42"/>
    </location>
</feature>
<feature type="transmembrane region" description="Helical" evidence="1">
    <location>
        <begin position="111"/>
        <end position="134"/>
    </location>
</feature>
<protein>
    <submittedName>
        <fullName evidence="3">7TM-DISM domain-containing protein</fullName>
    </submittedName>
</protein>
<comment type="caution">
    <text evidence="3">The sequence shown here is derived from an EMBL/GenBank/DDBJ whole genome shotgun (WGS) entry which is preliminary data.</text>
</comment>
<accession>A0ABV6YS58</accession>
<evidence type="ECO:0000313" key="4">
    <source>
        <dbReference type="Proteomes" id="UP001594351"/>
    </source>
</evidence>
<sequence>MLALGVYHLLIFFYVRDRSYLYFGFGGISYGLFLLSWAPYSFTTEFLWPSHPVWNYYFCLSNLIVAAVATFQFSKLYLETKVHTPRWHVIVSFQQGVCLILPVVMVLDLTLFFTLIQLVSASMILLLVIAILVARKGYSPAWIYLIVSEFQSLSLKKEQNCT</sequence>
<keyword evidence="1" id="KW-1133">Transmembrane helix</keyword>
<organism evidence="3 4">
    <name type="scientific">candidate division CSSED10-310 bacterium</name>
    <dbReference type="NCBI Taxonomy" id="2855610"/>
    <lineage>
        <taxon>Bacteria</taxon>
        <taxon>Bacteria division CSSED10-310</taxon>
    </lineage>
</organism>
<feature type="transmembrane region" description="Helical" evidence="1">
    <location>
        <begin position="86"/>
        <end position="105"/>
    </location>
</feature>
<dbReference type="InterPro" id="IPR011623">
    <property type="entry name" value="7TMR_DISM_rcpt_extracell_dom1"/>
</dbReference>
<proteinExistence type="predicted"/>
<feature type="domain" description="7TM-DISM receptor extracellular" evidence="2">
    <location>
        <begin position="1"/>
        <end position="146"/>
    </location>
</feature>
<gene>
    <name evidence="3" type="ORF">ACFL27_02410</name>
</gene>
<feature type="non-terminal residue" evidence="3">
    <location>
        <position position="162"/>
    </location>
</feature>
<keyword evidence="1" id="KW-0812">Transmembrane</keyword>
<keyword evidence="4" id="KW-1185">Reference proteome</keyword>
<keyword evidence="1" id="KW-0472">Membrane</keyword>
<dbReference type="Proteomes" id="UP001594351">
    <property type="component" value="Unassembled WGS sequence"/>
</dbReference>
<evidence type="ECO:0000256" key="1">
    <source>
        <dbReference type="SAM" id="Phobius"/>
    </source>
</evidence>
<feature type="transmembrane region" description="Helical" evidence="1">
    <location>
        <begin position="54"/>
        <end position="74"/>
    </location>
</feature>